<proteinExistence type="predicted"/>
<dbReference type="AlphaFoldDB" id="A0A8K0GUI2"/>
<dbReference type="Pfam" id="PF23559">
    <property type="entry name" value="WHD_DRP"/>
    <property type="match status" value="1"/>
</dbReference>
<dbReference type="CDD" id="cd14798">
    <property type="entry name" value="RX-CC_like"/>
    <property type="match status" value="1"/>
</dbReference>
<evidence type="ECO:0000256" key="2">
    <source>
        <dbReference type="ARBA" id="ARBA00022741"/>
    </source>
</evidence>
<keyword evidence="3" id="KW-0611">Plant defense</keyword>
<keyword evidence="1" id="KW-0677">Repeat</keyword>
<dbReference type="InterPro" id="IPR027417">
    <property type="entry name" value="P-loop_NTPase"/>
</dbReference>
<dbReference type="InterPro" id="IPR038005">
    <property type="entry name" value="RX-like_CC"/>
</dbReference>
<evidence type="ECO:0000313" key="8">
    <source>
        <dbReference type="Proteomes" id="UP000796880"/>
    </source>
</evidence>
<dbReference type="PANTHER" id="PTHR23155:SF1193">
    <property type="entry name" value="DISEASE RESISTANCE PROTEIN RPP13-RELATED"/>
    <property type="match status" value="1"/>
</dbReference>
<dbReference type="SUPFAM" id="SSF52047">
    <property type="entry name" value="RNI-like"/>
    <property type="match status" value="1"/>
</dbReference>
<dbReference type="Gene3D" id="3.40.50.300">
    <property type="entry name" value="P-loop containing nucleotide triphosphate hydrolases"/>
    <property type="match status" value="1"/>
</dbReference>
<evidence type="ECO:0000256" key="1">
    <source>
        <dbReference type="ARBA" id="ARBA00022737"/>
    </source>
</evidence>
<evidence type="ECO:0000259" key="5">
    <source>
        <dbReference type="Pfam" id="PF18052"/>
    </source>
</evidence>
<dbReference type="InterPro" id="IPR041118">
    <property type="entry name" value="Rx_N"/>
</dbReference>
<dbReference type="Gene3D" id="3.80.10.10">
    <property type="entry name" value="Ribonuclease Inhibitor"/>
    <property type="match status" value="1"/>
</dbReference>
<gene>
    <name evidence="7" type="ORF">FNV43_RR20364</name>
</gene>
<dbReference type="Pfam" id="PF00931">
    <property type="entry name" value="NB-ARC"/>
    <property type="match status" value="1"/>
</dbReference>
<feature type="domain" description="Disease resistance protein winged helix" evidence="6">
    <location>
        <begin position="364"/>
        <end position="435"/>
    </location>
</feature>
<evidence type="ECO:0000256" key="3">
    <source>
        <dbReference type="ARBA" id="ARBA00022821"/>
    </source>
</evidence>
<keyword evidence="2" id="KW-0547">Nucleotide-binding</keyword>
<dbReference type="SUPFAM" id="SSF52540">
    <property type="entry name" value="P-loop containing nucleoside triphosphate hydrolases"/>
    <property type="match status" value="1"/>
</dbReference>
<reference evidence="7" key="1">
    <citation type="submission" date="2020-03" db="EMBL/GenBank/DDBJ databases">
        <title>A high-quality chromosome-level genome assembly of a woody plant with both climbing and erect habits, Rhamnella rubrinervis.</title>
        <authorList>
            <person name="Lu Z."/>
            <person name="Yang Y."/>
            <person name="Zhu X."/>
            <person name="Sun Y."/>
        </authorList>
    </citation>
    <scope>NUCLEOTIDE SEQUENCE</scope>
    <source>
        <strain evidence="7">BYM</strain>
        <tissue evidence="7">Leaf</tissue>
    </source>
</reference>
<dbReference type="Gene3D" id="1.20.5.4130">
    <property type="match status" value="1"/>
</dbReference>
<dbReference type="Gene3D" id="1.10.10.10">
    <property type="entry name" value="Winged helix-like DNA-binding domain superfamily/Winged helix DNA-binding domain"/>
    <property type="match status" value="1"/>
</dbReference>
<evidence type="ECO:0000259" key="4">
    <source>
        <dbReference type="Pfam" id="PF00931"/>
    </source>
</evidence>
<sequence>MADIVVPIVVENLINLLAYEANLLGGVEDGVISLKCDLEFMNAFLKKSAGKRNDEIVKVLADQIRDVALDSEDVIDTYMRRVIKQRRRNLLWKLFHCIGQASVLHGVANQTSSVKRRIQDIYENKARYDIGEADQPSVDDEEAEQSLQRRRRNVEEDDVVGFEKHITTLINQLTNQSNLRREVISIHGMGGLGKTTLARKIYKDTRVKHHFDFCAWVSVSQQWQPKRLLLDVYRNFKQISQETSEKAVEDLKAELHEHLKGKTYLIFLDENESWELLQRKVFRGGHCLPNLEEPGRELARRCRGLPLSIVLLGGILASKEKSHRVWSRFLGNVNSYLAEGISILKLSYNNLRRELKPCFLYVGMFPEDSEIIVKDLIELWIAEGFIQSARNTPIYDVAEDYLEKLIDRSMIQVATKRLDGGVKTCRIHDLLRDLCISESGRDKFFDIYSIDNNVSLNRKSRRLSIQSFESLILIYHHNCGFYRSISSSIWNFRYLETLHLEFFFNTSFPKGIWSVMKNLRYLYLSSRVTLDLCNIPRRSLMSEPFWNLQVLSGLRVNQNTALVIAKFPNLRKLGLYFHGNSIEEDDVEKVMASIRRLESLQSIKIINHWEYFMKFGARLNSLPSTLYKISLKYYYSPFELDTFKVLARQPHLRVLKITSLPDPWETNLLPHEVRVVAGEFRQLQVLKLRNLGIKTLEMEKDAMPNLESLFIDSCDLLEYLPEDELLCRSTLQLVEVIGWKVEDNKLKTMLTDFKIKHPDTPYKINITERVLP</sequence>
<feature type="domain" description="NB-ARC" evidence="4">
    <location>
        <begin position="163"/>
        <end position="270"/>
    </location>
</feature>
<dbReference type="PRINTS" id="PR00364">
    <property type="entry name" value="DISEASERSIST"/>
</dbReference>
<dbReference type="GO" id="GO:0043531">
    <property type="term" value="F:ADP binding"/>
    <property type="evidence" value="ECO:0007669"/>
    <property type="project" value="InterPro"/>
</dbReference>
<dbReference type="InterPro" id="IPR044974">
    <property type="entry name" value="Disease_R_plants"/>
</dbReference>
<feature type="domain" description="Disease resistance N-terminal" evidence="5">
    <location>
        <begin position="5"/>
        <end position="88"/>
    </location>
</feature>
<dbReference type="InterPro" id="IPR032675">
    <property type="entry name" value="LRR_dom_sf"/>
</dbReference>
<dbReference type="GO" id="GO:0098542">
    <property type="term" value="P:defense response to other organism"/>
    <property type="evidence" value="ECO:0007669"/>
    <property type="project" value="TreeGrafter"/>
</dbReference>
<dbReference type="InterPro" id="IPR058922">
    <property type="entry name" value="WHD_DRP"/>
</dbReference>
<name>A0A8K0GUI2_9ROSA</name>
<comment type="caution">
    <text evidence="7">The sequence shown here is derived from an EMBL/GenBank/DDBJ whole genome shotgun (WGS) entry which is preliminary data.</text>
</comment>
<evidence type="ECO:0000313" key="7">
    <source>
        <dbReference type="EMBL" id="KAF3437608.1"/>
    </source>
</evidence>
<evidence type="ECO:0000259" key="6">
    <source>
        <dbReference type="Pfam" id="PF23559"/>
    </source>
</evidence>
<dbReference type="OrthoDB" id="3027644at2759"/>
<protein>
    <submittedName>
        <fullName evidence="7">Uncharacterized protein</fullName>
    </submittedName>
</protein>
<dbReference type="InterPro" id="IPR002182">
    <property type="entry name" value="NB-ARC"/>
</dbReference>
<organism evidence="7 8">
    <name type="scientific">Rhamnella rubrinervis</name>
    <dbReference type="NCBI Taxonomy" id="2594499"/>
    <lineage>
        <taxon>Eukaryota</taxon>
        <taxon>Viridiplantae</taxon>
        <taxon>Streptophyta</taxon>
        <taxon>Embryophyta</taxon>
        <taxon>Tracheophyta</taxon>
        <taxon>Spermatophyta</taxon>
        <taxon>Magnoliopsida</taxon>
        <taxon>eudicotyledons</taxon>
        <taxon>Gunneridae</taxon>
        <taxon>Pentapetalae</taxon>
        <taxon>rosids</taxon>
        <taxon>fabids</taxon>
        <taxon>Rosales</taxon>
        <taxon>Rhamnaceae</taxon>
        <taxon>rhamnoid group</taxon>
        <taxon>Rhamneae</taxon>
        <taxon>Rhamnella</taxon>
    </lineage>
</organism>
<dbReference type="Pfam" id="PF18052">
    <property type="entry name" value="Rx_N"/>
    <property type="match status" value="1"/>
</dbReference>
<dbReference type="Proteomes" id="UP000796880">
    <property type="component" value="Unassembled WGS sequence"/>
</dbReference>
<keyword evidence="8" id="KW-1185">Reference proteome</keyword>
<dbReference type="FunFam" id="1.10.10.10:FF:000322">
    <property type="entry name" value="Probable disease resistance protein At1g63360"/>
    <property type="match status" value="1"/>
</dbReference>
<dbReference type="InterPro" id="IPR036388">
    <property type="entry name" value="WH-like_DNA-bd_sf"/>
</dbReference>
<dbReference type="EMBL" id="VOIH02000009">
    <property type="protein sequence ID" value="KAF3437608.1"/>
    <property type="molecule type" value="Genomic_DNA"/>
</dbReference>
<dbReference type="PANTHER" id="PTHR23155">
    <property type="entry name" value="DISEASE RESISTANCE PROTEIN RP"/>
    <property type="match status" value="1"/>
</dbReference>
<accession>A0A8K0GUI2</accession>